<dbReference type="GO" id="GO:0006355">
    <property type="term" value="P:regulation of DNA-templated transcription"/>
    <property type="evidence" value="ECO:0007669"/>
    <property type="project" value="UniProtKB-ARBA"/>
</dbReference>
<dbReference type="CDD" id="cd00090">
    <property type="entry name" value="HTH_ARSR"/>
    <property type="match status" value="1"/>
</dbReference>
<dbReference type="Proteomes" id="UP000244069">
    <property type="component" value="Unassembled WGS sequence"/>
</dbReference>
<keyword evidence="2" id="KW-0418">Kinase</keyword>
<evidence type="ECO:0000313" key="3">
    <source>
        <dbReference type="Proteomes" id="UP000244069"/>
    </source>
</evidence>
<dbReference type="PANTHER" id="PTHR18964">
    <property type="entry name" value="ROK (REPRESSOR, ORF, KINASE) FAMILY"/>
    <property type="match status" value="1"/>
</dbReference>
<proteinExistence type="inferred from homology"/>
<dbReference type="SUPFAM" id="SSF53067">
    <property type="entry name" value="Actin-like ATPase domain"/>
    <property type="match status" value="1"/>
</dbReference>
<organism evidence="2 3">
    <name type="scientific">Allosediminivita pacifica</name>
    <dbReference type="NCBI Taxonomy" id="1267769"/>
    <lineage>
        <taxon>Bacteria</taxon>
        <taxon>Pseudomonadati</taxon>
        <taxon>Pseudomonadota</taxon>
        <taxon>Alphaproteobacteria</taxon>
        <taxon>Rhodobacterales</taxon>
        <taxon>Paracoccaceae</taxon>
        <taxon>Allosediminivita</taxon>
    </lineage>
</organism>
<dbReference type="InterPro" id="IPR036390">
    <property type="entry name" value="WH_DNA-bd_sf"/>
</dbReference>
<keyword evidence="3" id="KW-1185">Reference proteome</keyword>
<accession>A0A2T6B7D9</accession>
<dbReference type="InterPro" id="IPR043129">
    <property type="entry name" value="ATPase_NBD"/>
</dbReference>
<dbReference type="SUPFAM" id="SSF46785">
    <property type="entry name" value="Winged helix' DNA-binding domain"/>
    <property type="match status" value="1"/>
</dbReference>
<comment type="similarity">
    <text evidence="1">Belongs to the ROK (NagC/XylR) family.</text>
</comment>
<dbReference type="InterPro" id="IPR049874">
    <property type="entry name" value="ROK_cs"/>
</dbReference>
<dbReference type="AlphaFoldDB" id="A0A2T6B7D9"/>
<dbReference type="InterPro" id="IPR011991">
    <property type="entry name" value="ArsR-like_HTH"/>
</dbReference>
<dbReference type="Gene3D" id="1.10.10.10">
    <property type="entry name" value="Winged helix-like DNA-binding domain superfamily/Winged helix DNA-binding domain"/>
    <property type="match status" value="1"/>
</dbReference>
<dbReference type="Pfam" id="PF00480">
    <property type="entry name" value="ROK"/>
    <property type="match status" value="1"/>
</dbReference>
<dbReference type="InterPro" id="IPR000600">
    <property type="entry name" value="ROK"/>
</dbReference>
<evidence type="ECO:0000256" key="1">
    <source>
        <dbReference type="ARBA" id="ARBA00006479"/>
    </source>
</evidence>
<dbReference type="EMBL" id="QBKN01000002">
    <property type="protein sequence ID" value="PTX52000.1"/>
    <property type="molecule type" value="Genomic_DNA"/>
</dbReference>
<reference evidence="2 3" key="1">
    <citation type="submission" date="2018-04" db="EMBL/GenBank/DDBJ databases">
        <title>Genomic Encyclopedia of Archaeal and Bacterial Type Strains, Phase II (KMG-II): from individual species to whole genera.</title>
        <authorList>
            <person name="Goeker M."/>
        </authorList>
    </citation>
    <scope>NUCLEOTIDE SEQUENCE [LARGE SCALE GENOMIC DNA]</scope>
    <source>
        <strain evidence="2 3">DSM 29329</strain>
    </source>
</reference>
<dbReference type="Pfam" id="PF13412">
    <property type="entry name" value="HTH_24"/>
    <property type="match status" value="1"/>
</dbReference>
<dbReference type="Gene3D" id="3.30.420.40">
    <property type="match status" value="2"/>
</dbReference>
<dbReference type="InterPro" id="IPR036388">
    <property type="entry name" value="WH-like_DNA-bd_sf"/>
</dbReference>
<gene>
    <name evidence="2" type="ORF">C8N44_10244</name>
</gene>
<protein>
    <submittedName>
        <fullName evidence="2">Putative NBD/HSP70 family sugar kinase</fullName>
    </submittedName>
</protein>
<sequence>MRFTDKKKIDQKTGRAINRRLILNLIRTTGGLSRSELAERTGLSPAAVGHVVGDLLDEGYLITGTSSRNGSGRKPVPLMLNTEGHLAIGVKVGPSRVDCILTDFGINVIDGESSTLTDVSPEAVVSVAAEAVSQLTTKHGAGRPILGVGLSVPGRIDPHSGMCIRSHRFDWDEVPIASMLSEALDLPVFIEDDTLAFGLAHHMFGLGQACQNFAALAVGDGIGYAVISDAKVRRGALGTAGKVGHVLHDPSGPMCECGRRGCLQAWFSAASLAARWGEQYSEPLARALEVGDKAALSFVADAGGAIGRHLAEWCTVTDPELIVLGGEAVALGAAFIRPMEAALAENFYRDTPPPVFVDDSSFYWMAGAAAVVVQQVFDFEAAPAAEQATDDEGGQALSTMAP</sequence>
<evidence type="ECO:0000313" key="2">
    <source>
        <dbReference type="EMBL" id="PTX52000.1"/>
    </source>
</evidence>
<dbReference type="OrthoDB" id="9810372at2"/>
<keyword evidence="2" id="KW-0808">Transferase</keyword>
<dbReference type="RefSeq" id="WP_158273986.1">
    <property type="nucleotide sequence ID" value="NZ_BMEZ01000002.1"/>
</dbReference>
<name>A0A2T6B7D9_9RHOB</name>
<dbReference type="GO" id="GO:0016301">
    <property type="term" value="F:kinase activity"/>
    <property type="evidence" value="ECO:0007669"/>
    <property type="project" value="UniProtKB-KW"/>
</dbReference>
<dbReference type="PROSITE" id="PS01125">
    <property type="entry name" value="ROK"/>
    <property type="match status" value="1"/>
</dbReference>
<comment type="caution">
    <text evidence="2">The sequence shown here is derived from an EMBL/GenBank/DDBJ whole genome shotgun (WGS) entry which is preliminary data.</text>
</comment>
<dbReference type="PANTHER" id="PTHR18964:SF149">
    <property type="entry name" value="BIFUNCTIONAL UDP-N-ACETYLGLUCOSAMINE 2-EPIMERASE_N-ACETYLMANNOSAMINE KINASE"/>
    <property type="match status" value="1"/>
</dbReference>